<name>A0A0C3CBJ1_HEBCY</name>
<evidence type="ECO:0000313" key="2">
    <source>
        <dbReference type="Proteomes" id="UP000053424"/>
    </source>
</evidence>
<keyword evidence="2" id="KW-1185">Reference proteome</keyword>
<dbReference type="SUPFAM" id="SSF54695">
    <property type="entry name" value="POZ domain"/>
    <property type="match status" value="1"/>
</dbReference>
<evidence type="ECO:0000313" key="1">
    <source>
        <dbReference type="EMBL" id="KIM40981.1"/>
    </source>
</evidence>
<gene>
    <name evidence="1" type="ORF">M413DRAFT_11238</name>
</gene>
<reference evidence="1 2" key="1">
    <citation type="submission" date="2014-04" db="EMBL/GenBank/DDBJ databases">
        <authorList>
            <consortium name="DOE Joint Genome Institute"/>
            <person name="Kuo A."/>
            <person name="Gay G."/>
            <person name="Dore J."/>
            <person name="Kohler A."/>
            <person name="Nagy L.G."/>
            <person name="Floudas D."/>
            <person name="Copeland A."/>
            <person name="Barry K.W."/>
            <person name="Cichocki N."/>
            <person name="Veneault-Fourrey C."/>
            <person name="LaButti K."/>
            <person name="Lindquist E.A."/>
            <person name="Lipzen A."/>
            <person name="Lundell T."/>
            <person name="Morin E."/>
            <person name="Murat C."/>
            <person name="Sun H."/>
            <person name="Tunlid A."/>
            <person name="Henrissat B."/>
            <person name="Grigoriev I.V."/>
            <person name="Hibbett D.S."/>
            <person name="Martin F."/>
            <person name="Nordberg H.P."/>
            <person name="Cantor M.N."/>
            <person name="Hua S.X."/>
        </authorList>
    </citation>
    <scope>NUCLEOTIDE SEQUENCE [LARGE SCALE GENOMIC DNA]</scope>
    <source>
        <strain evidence="2">h7</strain>
    </source>
</reference>
<organism evidence="1 2">
    <name type="scientific">Hebeloma cylindrosporum</name>
    <dbReference type="NCBI Taxonomy" id="76867"/>
    <lineage>
        <taxon>Eukaryota</taxon>
        <taxon>Fungi</taxon>
        <taxon>Dikarya</taxon>
        <taxon>Basidiomycota</taxon>
        <taxon>Agaricomycotina</taxon>
        <taxon>Agaricomycetes</taxon>
        <taxon>Agaricomycetidae</taxon>
        <taxon>Agaricales</taxon>
        <taxon>Agaricineae</taxon>
        <taxon>Hymenogastraceae</taxon>
        <taxon>Hebeloma</taxon>
    </lineage>
</organism>
<reference evidence="2" key="2">
    <citation type="submission" date="2015-01" db="EMBL/GenBank/DDBJ databases">
        <title>Evolutionary Origins and Diversification of the Mycorrhizal Mutualists.</title>
        <authorList>
            <consortium name="DOE Joint Genome Institute"/>
            <consortium name="Mycorrhizal Genomics Consortium"/>
            <person name="Kohler A."/>
            <person name="Kuo A."/>
            <person name="Nagy L.G."/>
            <person name="Floudas D."/>
            <person name="Copeland A."/>
            <person name="Barry K.W."/>
            <person name="Cichocki N."/>
            <person name="Veneault-Fourrey C."/>
            <person name="LaButti K."/>
            <person name="Lindquist E.A."/>
            <person name="Lipzen A."/>
            <person name="Lundell T."/>
            <person name="Morin E."/>
            <person name="Murat C."/>
            <person name="Riley R."/>
            <person name="Ohm R."/>
            <person name="Sun H."/>
            <person name="Tunlid A."/>
            <person name="Henrissat B."/>
            <person name="Grigoriev I.V."/>
            <person name="Hibbett D.S."/>
            <person name="Martin F."/>
        </authorList>
    </citation>
    <scope>NUCLEOTIDE SEQUENCE [LARGE SCALE GENOMIC DNA]</scope>
    <source>
        <strain evidence="2">h7</strain>
    </source>
</reference>
<sequence>MAMTTLSESSLSEAGYVHDKDFYHESGDCVVLVGKTLFKVHRYRLASDGSTFGDMFTFPNGEGCPNSTTEDDPLVLPDSVDEFRALCWALYALPLEIGRQIQVNAFIPKFNCILNLFSISHKYQFGSLEIWAKGLLLQHCKPDTGSKHPALHSPRVPNTDLELMLRVATRHNLETLLEAAENALMCRVCGVAKGVSPPPVARSLALAEELGMRRFQGKLYYYLLIKQEHVSVQVQSSTAFSMKAPMLKKRQMTALLHGFWSLSRYWVVLPQTMRNNPLPALTSCTVHTKCQAEWDDLWKSENFQQAKKNWLPLNKLKKMRSSIIAKRDYAAVWGNQAKSALRGAPGDSGRSFSWSRIFKLNFSHPIHSSMYAPIRQADFQLIHLHAPYDSLRTACNSFYNVVDPSNGVPAPMLHDTCYECIDQVTREKKSDEYRQ</sequence>
<dbReference type="HOGENOM" id="CLU_630142_0_0_1"/>
<evidence type="ECO:0008006" key="3">
    <source>
        <dbReference type="Google" id="ProtNLM"/>
    </source>
</evidence>
<dbReference type="OrthoDB" id="3157337at2759"/>
<accession>A0A0C3CBJ1</accession>
<dbReference type="AlphaFoldDB" id="A0A0C3CBJ1"/>
<dbReference type="STRING" id="686832.A0A0C3CBJ1"/>
<dbReference type="Proteomes" id="UP000053424">
    <property type="component" value="Unassembled WGS sequence"/>
</dbReference>
<dbReference type="InterPro" id="IPR011333">
    <property type="entry name" value="SKP1/BTB/POZ_sf"/>
</dbReference>
<dbReference type="Gene3D" id="3.30.710.10">
    <property type="entry name" value="Potassium Channel Kv1.1, Chain A"/>
    <property type="match status" value="1"/>
</dbReference>
<proteinExistence type="predicted"/>
<dbReference type="EMBL" id="KN831781">
    <property type="protein sequence ID" value="KIM40981.1"/>
    <property type="molecule type" value="Genomic_DNA"/>
</dbReference>
<protein>
    <recommendedName>
        <fullName evidence="3">BTB domain-containing protein</fullName>
    </recommendedName>
</protein>